<dbReference type="InterPro" id="IPR026866">
    <property type="entry name" value="CR006_AAA"/>
</dbReference>
<dbReference type="Pfam" id="PF13166">
    <property type="entry name" value="AAA_13"/>
    <property type="match status" value="1"/>
</dbReference>
<organism evidence="3 4">
    <name type="scientific">Pantoea endophytica</name>
    <dbReference type="NCBI Taxonomy" id="92488"/>
    <lineage>
        <taxon>Bacteria</taxon>
        <taxon>Pseudomonadati</taxon>
        <taxon>Pseudomonadota</taxon>
        <taxon>Gammaproteobacteria</taxon>
        <taxon>Enterobacterales</taxon>
        <taxon>Erwiniaceae</taxon>
        <taxon>Pantoea</taxon>
    </lineage>
</organism>
<comment type="caution">
    <text evidence="3">The sequence shown here is derived from an EMBL/GenBank/DDBJ whole genome shotgun (WGS) entry which is preliminary data.</text>
</comment>
<name>A0ABX4SR02_9GAMM</name>
<sequence>MELRLKNITSYSKEQTTKIDLRKKINIIYGQNGAGKSTISNFFYNMSDASFKECECTFIQHYRPFVYNAKFIEENFFNTAEQKGVFTLSKENADIEKEIAEKESEKQSLTKQYLEKKAYLDNLVENENKAEIKCIDAVWSKTENIRASSLKSLMKGSLGSKKSFFEKLKPSQRLPGIDLNSLIQEYDELLRHNNIESPTITLPIKDFLLPSEHDLLATPIIDLSNSYLSDNIKELNNLDWVKTGKELYLREKTCPFCQEKTISDDFTKAIESIFDESYNKKTNQIKIIKNKLSKEMEDNLQLVELELTQCLILTDDEKNKSLTYIKVLHKILSANISLLNDKINNPSISITLNFDNESYNNIFEDIVKYNIKINDINAKSKTFKRSENIIQGKIWAGAKDFCHIDFDDLNKSSLKNKSLIEIARKDLDLIIKKGKDNNNRISELRTNVSNIDLTIDSINNRLKNLGIDNFSIKKHLSSEDKYVISRADNTSTEGVYRSLSEGEKTLITFLYFIEYCKGKTDKLDYDNRESLIVIDDPISSLSQNYIYDIASMIHFEVLETPQPKKIIILTHNLYFFHELVKLAPRSRNDKIFKRDYSLGRISKNTHSTFEEIEKSSLKNEYQSLWQLLKDAQDGKINKIIIPNIMRNILEYYFAFVHKTDALQAELIKLAKDENNQSFRAFYRFINRGSHSDAVNISDMGDISPQKYIDQLKKIFIMTGDEKHYIKMMEIDEPDEEDEVATA</sequence>
<evidence type="ECO:0000259" key="2">
    <source>
        <dbReference type="Pfam" id="PF13166"/>
    </source>
</evidence>
<dbReference type="Proteomes" id="UP000234296">
    <property type="component" value="Unassembled WGS sequence"/>
</dbReference>
<evidence type="ECO:0000256" key="1">
    <source>
        <dbReference type="SAM" id="Coils"/>
    </source>
</evidence>
<dbReference type="InterPro" id="IPR027417">
    <property type="entry name" value="P-loop_NTPase"/>
</dbReference>
<feature type="domain" description="Protein CR006 P-loop" evidence="2">
    <location>
        <begin position="10"/>
        <end position="715"/>
    </location>
</feature>
<proteinExistence type="predicted"/>
<gene>
    <name evidence="3" type="ORF">PZBJ_15125</name>
</gene>
<evidence type="ECO:0000313" key="3">
    <source>
        <dbReference type="EMBL" id="PLR22396.1"/>
    </source>
</evidence>
<reference evidence="4" key="1">
    <citation type="submission" date="2017-12" db="EMBL/GenBank/DDBJ databases">
        <title>The genome sequence of Pantoea sp. 596.</title>
        <authorList>
            <person name="Gao J."/>
            <person name="Mao X."/>
            <person name="Sun J."/>
        </authorList>
    </citation>
    <scope>NUCLEOTIDE SEQUENCE [LARGE SCALE GENOMIC DNA]</scope>
    <source>
        <strain evidence="4">596</strain>
    </source>
</reference>
<dbReference type="EMBL" id="PJRT01000025">
    <property type="protein sequence ID" value="PLR22396.1"/>
    <property type="molecule type" value="Genomic_DNA"/>
</dbReference>
<dbReference type="Gene3D" id="3.40.50.300">
    <property type="entry name" value="P-loop containing nucleotide triphosphate hydrolases"/>
    <property type="match status" value="2"/>
</dbReference>
<dbReference type="SUPFAM" id="SSF52540">
    <property type="entry name" value="P-loop containing nucleoside triphosphate hydrolases"/>
    <property type="match status" value="1"/>
</dbReference>
<protein>
    <recommendedName>
        <fullName evidence="2">Protein CR006 P-loop domain-containing protein</fullName>
    </recommendedName>
</protein>
<keyword evidence="1" id="KW-0175">Coiled coil</keyword>
<accession>A0ABX4SR02</accession>
<dbReference type="RefSeq" id="WP_101763151.1">
    <property type="nucleotide sequence ID" value="NZ_PJRT01000025.1"/>
</dbReference>
<keyword evidence="4" id="KW-1185">Reference proteome</keyword>
<feature type="coiled-coil region" evidence="1">
    <location>
        <begin position="85"/>
        <end position="112"/>
    </location>
</feature>
<evidence type="ECO:0000313" key="4">
    <source>
        <dbReference type="Proteomes" id="UP000234296"/>
    </source>
</evidence>